<dbReference type="Proteomes" id="UP000184516">
    <property type="component" value="Unassembled WGS sequence"/>
</dbReference>
<sequence length="129" mass="14819">MRNLAPKKIILSALLLVALSPKMKAQDQNSSISQDPKFEQLLNEKRKINTSLTVNDSYKIQIYSGGSENAKKTLTEFKQEFKDLDATIVFNTPNYKIWIGSFKTRIEAEKNLVNIKDRYKNVLLIKPSR</sequence>
<protein>
    <submittedName>
        <fullName evidence="3">Sporulation related domain-containing protein</fullName>
    </submittedName>
</protein>
<name>A0A1M5DYB1_9FLAO</name>
<dbReference type="EMBL" id="FQWB01000001">
    <property type="protein sequence ID" value="SHF72018.1"/>
    <property type="molecule type" value="Genomic_DNA"/>
</dbReference>
<dbReference type="GO" id="GO:0042834">
    <property type="term" value="F:peptidoglycan binding"/>
    <property type="evidence" value="ECO:0007669"/>
    <property type="project" value="InterPro"/>
</dbReference>
<feature type="chain" id="PRO_5013132890" evidence="1">
    <location>
        <begin position="26"/>
        <end position="129"/>
    </location>
</feature>
<dbReference type="AlphaFoldDB" id="A0A1M5DYB1"/>
<evidence type="ECO:0000259" key="2">
    <source>
        <dbReference type="Pfam" id="PF05036"/>
    </source>
</evidence>
<dbReference type="Gene3D" id="3.30.70.1070">
    <property type="entry name" value="Sporulation related repeat"/>
    <property type="match status" value="1"/>
</dbReference>
<feature type="domain" description="SPOR" evidence="2">
    <location>
        <begin position="57"/>
        <end position="121"/>
    </location>
</feature>
<dbReference type="RefSeq" id="WP_073367142.1">
    <property type="nucleotide sequence ID" value="NZ_FQWB01000001.1"/>
</dbReference>
<dbReference type="Pfam" id="PF05036">
    <property type="entry name" value="SPOR"/>
    <property type="match status" value="1"/>
</dbReference>
<dbReference type="InterPro" id="IPR007730">
    <property type="entry name" value="SPOR-like_dom"/>
</dbReference>
<proteinExistence type="predicted"/>
<reference evidence="4" key="1">
    <citation type="submission" date="2016-11" db="EMBL/GenBank/DDBJ databases">
        <authorList>
            <person name="Varghese N."/>
            <person name="Submissions S."/>
        </authorList>
    </citation>
    <scope>NUCLEOTIDE SEQUENCE [LARGE SCALE GENOMIC DNA]</scope>
    <source>
        <strain evidence="4">DSM 19978</strain>
    </source>
</reference>
<feature type="signal peptide" evidence="1">
    <location>
        <begin position="1"/>
        <end position="25"/>
    </location>
</feature>
<evidence type="ECO:0000313" key="4">
    <source>
        <dbReference type="Proteomes" id="UP000184516"/>
    </source>
</evidence>
<dbReference type="OrthoDB" id="2473397at2"/>
<gene>
    <name evidence="3" type="ORF">SAMN05443549_101120</name>
</gene>
<keyword evidence="1" id="KW-0732">Signal</keyword>
<organism evidence="3 4">
    <name type="scientific">Flavobacterium fluvii</name>
    <dbReference type="NCBI Taxonomy" id="468056"/>
    <lineage>
        <taxon>Bacteria</taxon>
        <taxon>Pseudomonadati</taxon>
        <taxon>Bacteroidota</taxon>
        <taxon>Flavobacteriia</taxon>
        <taxon>Flavobacteriales</taxon>
        <taxon>Flavobacteriaceae</taxon>
        <taxon>Flavobacterium</taxon>
    </lineage>
</organism>
<dbReference type="STRING" id="468056.SAMN05443549_101120"/>
<evidence type="ECO:0000313" key="3">
    <source>
        <dbReference type="EMBL" id="SHF72018.1"/>
    </source>
</evidence>
<keyword evidence="4" id="KW-1185">Reference proteome</keyword>
<dbReference type="InterPro" id="IPR036680">
    <property type="entry name" value="SPOR-like_sf"/>
</dbReference>
<accession>A0A1M5DYB1</accession>
<evidence type="ECO:0000256" key="1">
    <source>
        <dbReference type="SAM" id="SignalP"/>
    </source>
</evidence>